<dbReference type="GO" id="GO:0005886">
    <property type="term" value="C:plasma membrane"/>
    <property type="evidence" value="ECO:0007669"/>
    <property type="project" value="UniProtKB-SubCell"/>
</dbReference>
<dbReference type="InterPro" id="IPR018584">
    <property type="entry name" value="GT87"/>
</dbReference>
<feature type="transmembrane region" description="Helical" evidence="8">
    <location>
        <begin position="301"/>
        <end position="317"/>
    </location>
</feature>
<comment type="subcellular location">
    <subcellularLocation>
        <location evidence="1">Cell membrane</location>
        <topology evidence="1">Multi-pass membrane protein</topology>
    </subcellularLocation>
</comment>
<comment type="caution">
    <text evidence="9">The sequence shown here is derived from an EMBL/GenBank/DDBJ whole genome shotgun (WGS) entry which is preliminary data.</text>
</comment>
<feature type="transmembrane region" description="Helical" evidence="8">
    <location>
        <begin position="324"/>
        <end position="340"/>
    </location>
</feature>
<feature type="transmembrane region" description="Helical" evidence="8">
    <location>
        <begin position="278"/>
        <end position="295"/>
    </location>
</feature>
<feature type="transmembrane region" description="Helical" evidence="8">
    <location>
        <begin position="66"/>
        <end position="98"/>
    </location>
</feature>
<dbReference type="AlphaFoldDB" id="A0AA41U130"/>
<keyword evidence="10" id="KW-1185">Reference proteome</keyword>
<gene>
    <name evidence="9" type="ORF">LZ495_07560</name>
</gene>
<comment type="similarity">
    <text evidence="7">Belongs to the glycosyltransferase 87 family.</text>
</comment>
<evidence type="ECO:0000256" key="4">
    <source>
        <dbReference type="ARBA" id="ARBA00022692"/>
    </source>
</evidence>
<evidence type="ECO:0000313" key="10">
    <source>
        <dbReference type="Proteomes" id="UP001165378"/>
    </source>
</evidence>
<organism evidence="9 10">
    <name type="scientific">Yinghuangia soli</name>
    <dbReference type="NCBI Taxonomy" id="2908204"/>
    <lineage>
        <taxon>Bacteria</taxon>
        <taxon>Bacillati</taxon>
        <taxon>Actinomycetota</taxon>
        <taxon>Actinomycetes</taxon>
        <taxon>Kitasatosporales</taxon>
        <taxon>Streptomycetaceae</taxon>
        <taxon>Yinghuangia</taxon>
    </lineage>
</organism>
<proteinExistence type="inferred from homology"/>
<protein>
    <submittedName>
        <fullName evidence="9">Glycosyltransferase 87 family protein</fullName>
    </submittedName>
</protein>
<keyword evidence="6 8" id="KW-0472">Membrane</keyword>
<evidence type="ECO:0000256" key="6">
    <source>
        <dbReference type="ARBA" id="ARBA00023136"/>
    </source>
</evidence>
<sequence>MRLVGIGVVLSAVAAYVASTVVWPAYYWMADLRVYRAGGRIVLSAGRPLYDGPVLGLDMEFTYPPFAAVVFAPLAVLPLGLVKVLWIVLCAACLYGTVRIVLARLIGSRHRDIAVLAVLMSGALMFVEPVRSTVSFGQINLLLMLIVVADLTGSRTSRWRGIGVGIATGIKLTPAIFILYLLLARRFRAAAVAGGAFAGTVAVGLLCAPRDSTDYWGGVFLDADRVGYARNVTNQSLRGLMARTFDTDTPPQLLWVLSAAALATLGLALAVRASRQGHEVLGVALCGLTGVVIAPHSWGHHWVWVVPLIVHLAVTAWRSRDRAAGFALAATYLTMLAWPVKMHPIRPSTGIYGLEGLPSWLSVLTENVWVIGFGILLAYFASACRRGRLNVVEPRVPSRNVVAPDRYPAGHVAHPRRRTGRT</sequence>
<dbReference type="Pfam" id="PF09594">
    <property type="entry name" value="GT87"/>
    <property type="match status" value="1"/>
</dbReference>
<feature type="transmembrane region" description="Helical" evidence="8">
    <location>
        <begin position="110"/>
        <end position="127"/>
    </location>
</feature>
<evidence type="ECO:0000256" key="1">
    <source>
        <dbReference type="ARBA" id="ARBA00004651"/>
    </source>
</evidence>
<keyword evidence="2" id="KW-1003">Cell membrane</keyword>
<keyword evidence="3" id="KW-0808">Transferase</keyword>
<evidence type="ECO:0000256" key="8">
    <source>
        <dbReference type="SAM" id="Phobius"/>
    </source>
</evidence>
<keyword evidence="4 8" id="KW-0812">Transmembrane</keyword>
<evidence type="ECO:0000256" key="3">
    <source>
        <dbReference type="ARBA" id="ARBA00022679"/>
    </source>
</evidence>
<evidence type="ECO:0000256" key="7">
    <source>
        <dbReference type="ARBA" id="ARBA00024033"/>
    </source>
</evidence>
<evidence type="ECO:0000313" key="9">
    <source>
        <dbReference type="EMBL" id="MCF2527072.1"/>
    </source>
</evidence>
<feature type="transmembrane region" description="Helical" evidence="8">
    <location>
        <begin position="253"/>
        <end position="271"/>
    </location>
</feature>
<keyword evidence="5 8" id="KW-1133">Transmembrane helix</keyword>
<feature type="transmembrane region" description="Helical" evidence="8">
    <location>
        <begin position="360"/>
        <end position="380"/>
    </location>
</feature>
<accession>A0AA41U130</accession>
<feature type="transmembrane region" description="Helical" evidence="8">
    <location>
        <begin position="164"/>
        <end position="183"/>
    </location>
</feature>
<dbReference type="EMBL" id="JAKFHA010000003">
    <property type="protein sequence ID" value="MCF2527072.1"/>
    <property type="molecule type" value="Genomic_DNA"/>
</dbReference>
<reference evidence="9" key="1">
    <citation type="submission" date="2022-01" db="EMBL/GenBank/DDBJ databases">
        <title>Genome-Based Taxonomic Classification of the Phylum Actinobacteria.</title>
        <authorList>
            <person name="Gao Y."/>
        </authorList>
    </citation>
    <scope>NUCLEOTIDE SEQUENCE</scope>
    <source>
        <strain evidence="9">KLBMP 8922</strain>
    </source>
</reference>
<name>A0AA41U130_9ACTN</name>
<dbReference type="GO" id="GO:0016758">
    <property type="term" value="F:hexosyltransferase activity"/>
    <property type="evidence" value="ECO:0007669"/>
    <property type="project" value="InterPro"/>
</dbReference>
<evidence type="ECO:0000256" key="5">
    <source>
        <dbReference type="ARBA" id="ARBA00022989"/>
    </source>
</evidence>
<dbReference type="Proteomes" id="UP001165378">
    <property type="component" value="Unassembled WGS sequence"/>
</dbReference>
<evidence type="ECO:0000256" key="2">
    <source>
        <dbReference type="ARBA" id="ARBA00022475"/>
    </source>
</evidence>
<dbReference type="RefSeq" id="WP_235051222.1">
    <property type="nucleotide sequence ID" value="NZ_JAKFHA010000003.1"/>
</dbReference>